<dbReference type="HAMAP" id="MF_00500">
    <property type="entry name" value="Ribosomal_bS20"/>
    <property type="match status" value="1"/>
</dbReference>
<dbReference type="InterPro" id="IPR002583">
    <property type="entry name" value="Ribosomal_bS20"/>
</dbReference>
<evidence type="ECO:0000313" key="7">
    <source>
        <dbReference type="EMBL" id="KKU69987.1"/>
    </source>
</evidence>
<dbReference type="GO" id="GO:0005840">
    <property type="term" value="C:ribosome"/>
    <property type="evidence" value="ECO:0007669"/>
    <property type="project" value="UniProtKB-KW"/>
</dbReference>
<comment type="similarity">
    <text evidence="6">Belongs to the bacterial ribosomal protein bS20 family.</text>
</comment>
<keyword evidence="2 6" id="KW-0694">RNA-binding</keyword>
<dbReference type="GO" id="GO:0006412">
    <property type="term" value="P:translation"/>
    <property type="evidence" value="ECO:0007669"/>
    <property type="project" value="UniProtKB-UniRule"/>
</dbReference>
<dbReference type="SUPFAM" id="SSF46992">
    <property type="entry name" value="Ribosomal protein S20"/>
    <property type="match status" value="1"/>
</dbReference>
<evidence type="ECO:0000256" key="1">
    <source>
        <dbReference type="ARBA" id="ARBA00022730"/>
    </source>
</evidence>
<evidence type="ECO:0000256" key="4">
    <source>
        <dbReference type="ARBA" id="ARBA00023274"/>
    </source>
</evidence>
<keyword evidence="1 6" id="KW-0699">rRNA-binding</keyword>
<comment type="caution">
    <text evidence="7">The sequence shown here is derived from an EMBL/GenBank/DDBJ whole genome shotgun (WGS) entry which is preliminary data.</text>
</comment>
<dbReference type="GO" id="GO:0019843">
    <property type="term" value="F:rRNA binding"/>
    <property type="evidence" value="ECO:0007669"/>
    <property type="project" value="UniProtKB-UniRule"/>
</dbReference>
<proteinExistence type="inferred from homology"/>
<dbReference type="Gene3D" id="1.20.58.110">
    <property type="entry name" value="Ribosomal protein S20"/>
    <property type="match status" value="1"/>
</dbReference>
<dbReference type="Pfam" id="PF01649">
    <property type="entry name" value="Ribosomal_S20p"/>
    <property type="match status" value="1"/>
</dbReference>
<gene>
    <name evidence="6" type="primary">rpsT</name>
    <name evidence="7" type="ORF">UX92_C0006G0034</name>
</gene>
<accession>A0A0G1SKM5</accession>
<evidence type="ECO:0000256" key="3">
    <source>
        <dbReference type="ARBA" id="ARBA00022980"/>
    </source>
</evidence>
<dbReference type="GO" id="GO:0003735">
    <property type="term" value="F:structural constituent of ribosome"/>
    <property type="evidence" value="ECO:0007669"/>
    <property type="project" value="InterPro"/>
</dbReference>
<organism evidence="7 8">
    <name type="scientific">Candidatus Amesbacteria bacterium GW2011_GWA1_47_20</name>
    <dbReference type="NCBI Taxonomy" id="1618354"/>
    <lineage>
        <taxon>Bacteria</taxon>
        <taxon>Candidatus Amesiibacteriota</taxon>
    </lineage>
</organism>
<protein>
    <recommendedName>
        <fullName evidence="5 6">Small ribosomal subunit protein bS20</fullName>
    </recommendedName>
</protein>
<reference evidence="7 8" key="1">
    <citation type="journal article" date="2015" name="Nature">
        <title>rRNA introns, odd ribosomes, and small enigmatic genomes across a large radiation of phyla.</title>
        <authorList>
            <person name="Brown C.T."/>
            <person name="Hug L.A."/>
            <person name="Thomas B.C."/>
            <person name="Sharon I."/>
            <person name="Castelle C.J."/>
            <person name="Singh A."/>
            <person name="Wilkins M.J."/>
            <person name="Williams K.H."/>
            <person name="Banfield J.F."/>
        </authorList>
    </citation>
    <scope>NUCLEOTIDE SEQUENCE [LARGE SCALE GENOMIC DNA]</scope>
</reference>
<comment type="function">
    <text evidence="6">Binds directly to 16S ribosomal RNA.</text>
</comment>
<evidence type="ECO:0000313" key="8">
    <source>
        <dbReference type="Proteomes" id="UP000034565"/>
    </source>
</evidence>
<dbReference type="InterPro" id="IPR036510">
    <property type="entry name" value="Ribosomal_bS20_sf"/>
</dbReference>
<name>A0A0G1SKM5_9BACT</name>
<dbReference type="GO" id="GO:1990904">
    <property type="term" value="C:ribonucleoprotein complex"/>
    <property type="evidence" value="ECO:0007669"/>
    <property type="project" value="UniProtKB-KW"/>
</dbReference>
<evidence type="ECO:0000256" key="2">
    <source>
        <dbReference type="ARBA" id="ARBA00022884"/>
    </source>
</evidence>
<keyword evidence="3 6" id="KW-0689">Ribosomal protein</keyword>
<evidence type="ECO:0000256" key="6">
    <source>
        <dbReference type="HAMAP-Rule" id="MF_00500"/>
    </source>
</evidence>
<sequence>MANMPITKGAIRKLRADKKKTGVNAQIKRSFREAVSKMRKHPTVKNLVEVYKRLDRAAKTHTIHENRADRLKSRLTKLLKKK</sequence>
<evidence type="ECO:0000256" key="5">
    <source>
        <dbReference type="ARBA" id="ARBA00035136"/>
    </source>
</evidence>
<dbReference type="NCBIfam" id="TIGR00029">
    <property type="entry name" value="S20"/>
    <property type="match status" value="1"/>
</dbReference>
<keyword evidence="4 6" id="KW-0687">Ribonucleoprotein</keyword>
<dbReference type="Proteomes" id="UP000034565">
    <property type="component" value="Unassembled WGS sequence"/>
</dbReference>
<dbReference type="EMBL" id="LCOA01000006">
    <property type="protein sequence ID" value="KKU69987.1"/>
    <property type="molecule type" value="Genomic_DNA"/>
</dbReference>
<dbReference type="AlphaFoldDB" id="A0A0G1SKM5"/>